<evidence type="ECO:0000256" key="8">
    <source>
        <dbReference type="ARBA" id="ARBA00031423"/>
    </source>
</evidence>
<dbReference type="NCBIfam" id="NF011080">
    <property type="entry name" value="PRK14508.1-3"/>
    <property type="match status" value="1"/>
</dbReference>
<evidence type="ECO:0000256" key="9">
    <source>
        <dbReference type="ARBA" id="ARBA00031501"/>
    </source>
</evidence>
<dbReference type="Pfam" id="PF02446">
    <property type="entry name" value="Glyco_hydro_77"/>
    <property type="match status" value="1"/>
</dbReference>
<dbReference type="EC" id="2.4.1.25" evidence="3 10"/>
<comment type="caution">
    <text evidence="11">The sequence shown here is derived from an EMBL/GenBank/DDBJ whole genome shotgun (WGS) entry which is preliminary data.</text>
</comment>
<dbReference type="SUPFAM" id="SSF51445">
    <property type="entry name" value="(Trans)glycosidases"/>
    <property type="match status" value="1"/>
</dbReference>
<keyword evidence="5 10" id="KW-0328">Glycosyltransferase</keyword>
<comment type="similarity">
    <text evidence="2 10">Belongs to the disproportionating enzyme family.</text>
</comment>
<evidence type="ECO:0000256" key="6">
    <source>
        <dbReference type="ARBA" id="ARBA00022679"/>
    </source>
</evidence>
<keyword evidence="6 10" id="KW-0808">Transferase</keyword>
<protein>
    <recommendedName>
        <fullName evidence="4 10">4-alpha-glucanotransferase</fullName>
        <ecNumber evidence="3 10">2.4.1.25</ecNumber>
    </recommendedName>
    <alternativeName>
        <fullName evidence="8 10">Amylomaltase</fullName>
    </alternativeName>
    <alternativeName>
        <fullName evidence="9 10">Disproportionating enzyme</fullName>
    </alternativeName>
</protein>
<dbReference type="Gene3D" id="3.20.20.80">
    <property type="entry name" value="Glycosidases"/>
    <property type="match status" value="1"/>
</dbReference>
<evidence type="ECO:0000256" key="4">
    <source>
        <dbReference type="ARBA" id="ARBA00020295"/>
    </source>
</evidence>
<reference evidence="11" key="1">
    <citation type="submission" date="2020-07" db="EMBL/GenBank/DDBJ databases">
        <title>Huge and variable diversity of episymbiotic CPR bacteria and DPANN archaea in groundwater ecosystems.</title>
        <authorList>
            <person name="He C.Y."/>
            <person name="Keren R."/>
            <person name="Whittaker M."/>
            <person name="Farag I.F."/>
            <person name="Doudna J."/>
            <person name="Cate J.H.D."/>
            <person name="Banfield J.F."/>
        </authorList>
    </citation>
    <scope>NUCLEOTIDE SEQUENCE</scope>
    <source>
        <strain evidence="11">NC_groundwater_580_Pr5_B-0.1um_64_19</strain>
    </source>
</reference>
<accession>A0A932ENQ3</accession>
<evidence type="ECO:0000256" key="10">
    <source>
        <dbReference type="RuleBase" id="RU361207"/>
    </source>
</evidence>
<evidence type="ECO:0000313" key="11">
    <source>
        <dbReference type="EMBL" id="MBI2677955.1"/>
    </source>
</evidence>
<evidence type="ECO:0000256" key="2">
    <source>
        <dbReference type="ARBA" id="ARBA00005684"/>
    </source>
</evidence>
<dbReference type="PANTHER" id="PTHR32438">
    <property type="entry name" value="4-ALPHA-GLUCANOTRANSFERASE DPE1, CHLOROPLASTIC/AMYLOPLASTIC"/>
    <property type="match status" value="1"/>
</dbReference>
<dbReference type="NCBIfam" id="TIGR00217">
    <property type="entry name" value="malQ"/>
    <property type="match status" value="1"/>
</dbReference>
<dbReference type="Proteomes" id="UP000779809">
    <property type="component" value="Unassembled WGS sequence"/>
</dbReference>
<evidence type="ECO:0000256" key="3">
    <source>
        <dbReference type="ARBA" id="ARBA00012560"/>
    </source>
</evidence>
<dbReference type="InterPro" id="IPR017853">
    <property type="entry name" value="GH"/>
</dbReference>
<comment type="catalytic activity">
    <reaction evidence="1 10">
        <text>Transfers a segment of a (1-&gt;4)-alpha-D-glucan to a new position in an acceptor, which may be glucose or a (1-&gt;4)-alpha-D-glucan.</text>
        <dbReference type="EC" id="2.4.1.25"/>
    </reaction>
</comment>
<dbReference type="GO" id="GO:0004134">
    <property type="term" value="F:4-alpha-glucanotransferase activity"/>
    <property type="evidence" value="ECO:0007669"/>
    <property type="project" value="UniProtKB-EC"/>
</dbReference>
<dbReference type="GO" id="GO:0005975">
    <property type="term" value="P:carbohydrate metabolic process"/>
    <property type="evidence" value="ECO:0007669"/>
    <property type="project" value="InterPro"/>
</dbReference>
<evidence type="ECO:0000313" key="12">
    <source>
        <dbReference type="Proteomes" id="UP000779809"/>
    </source>
</evidence>
<organism evidence="11 12">
    <name type="scientific">Candidatus Korobacter versatilis</name>
    <dbReference type="NCBI Taxonomy" id="658062"/>
    <lineage>
        <taxon>Bacteria</taxon>
        <taxon>Pseudomonadati</taxon>
        <taxon>Acidobacteriota</taxon>
        <taxon>Terriglobia</taxon>
        <taxon>Terriglobales</taxon>
        <taxon>Candidatus Korobacteraceae</taxon>
        <taxon>Candidatus Korobacter</taxon>
    </lineage>
</organism>
<dbReference type="AlphaFoldDB" id="A0A932ENQ3"/>
<proteinExistence type="inferred from homology"/>
<evidence type="ECO:0000256" key="5">
    <source>
        <dbReference type="ARBA" id="ARBA00022676"/>
    </source>
</evidence>
<dbReference type="InterPro" id="IPR003385">
    <property type="entry name" value="Glyco_hydro_77"/>
</dbReference>
<dbReference type="PANTHER" id="PTHR32438:SF5">
    <property type="entry name" value="4-ALPHA-GLUCANOTRANSFERASE DPE1, CHLOROPLASTIC_AMYLOPLASTIC"/>
    <property type="match status" value="1"/>
</dbReference>
<dbReference type="EMBL" id="JACPNR010000005">
    <property type="protein sequence ID" value="MBI2677955.1"/>
    <property type="molecule type" value="Genomic_DNA"/>
</dbReference>
<gene>
    <name evidence="11" type="primary">malQ</name>
    <name evidence="11" type="ORF">HYX28_04160</name>
</gene>
<sequence length="520" mass="58270">MPFERASGILLHPTSLPSLGGIGDLGPEAYRFVEFLSAAKQGLWQVLPLGPGGVGNSPYSATSAFAGNPLLISLERLAERGWIAKERLAGLPDGAAASRKSQNVDFDQVSASKLPLLREAARNLVRGGSDAARARFQRFQQDNAWWLEDFALFDVLRERNGRKTWREWPRELASREPQAIERARHDFAGDIAATKALQFAFFEQWAALRRECRARGIKIVGDVAIFVSYDSADVWMHPEMFHLDHDLGPTVVAGVPPDAFSKTGQRWGNPLYRWDALRERGYDWWVRRLRSSLQLCDIIRLDHFRGFEAYWEIPAAEKTAVNGRWVAGPRDDLFHALREHLGELPFIAEDLGFITPEVRQLRERLNIPGMRVMEFGFGDPGAHIYLPHKFERNTVVYTGTHDNATVRDWWEHYATPAERAAASAYLGEPADGMHWAFIRAAEGSVADLCVIPLGDVLGLGADGRMNVPSEADGNWAWRLRRGDLTPELAKKLADLAVNCDRAPLQAAQQRDGEAREEFAA</sequence>
<keyword evidence="7 10" id="KW-0119">Carbohydrate metabolism</keyword>
<evidence type="ECO:0000256" key="1">
    <source>
        <dbReference type="ARBA" id="ARBA00000439"/>
    </source>
</evidence>
<name>A0A932ENQ3_9BACT</name>
<evidence type="ECO:0000256" key="7">
    <source>
        <dbReference type="ARBA" id="ARBA00023277"/>
    </source>
</evidence>